<dbReference type="InterPro" id="IPR006846">
    <property type="entry name" value="Ribosomal_eS30"/>
</dbReference>
<dbReference type="PANTHER" id="PTHR12650">
    <property type="entry name" value="40S RIBOSOMAL PROTEIN S30/UBIQUITIN-LIKE PROTEIN FUBI"/>
    <property type="match status" value="1"/>
</dbReference>
<dbReference type="GO" id="GO:0022627">
    <property type="term" value="C:cytosolic small ribosomal subunit"/>
    <property type="evidence" value="ECO:0007669"/>
    <property type="project" value="TreeGrafter"/>
</dbReference>
<feature type="coiled-coil region" evidence="6">
    <location>
        <begin position="167"/>
        <end position="201"/>
    </location>
</feature>
<comment type="caution">
    <text evidence="8">The sequence shown here is derived from an EMBL/GenBank/DDBJ whole genome shotgun (WGS) entry which is preliminary data.</text>
</comment>
<feature type="domain" description="Mis18" evidence="7">
    <location>
        <begin position="63"/>
        <end position="161"/>
    </location>
</feature>
<dbReference type="AlphaFoldDB" id="A0A2T9YME9"/>
<keyword evidence="4" id="KW-0689">Ribosomal protein</keyword>
<organism evidence="8 9">
    <name type="scientific">Smittium simulii</name>
    <dbReference type="NCBI Taxonomy" id="133385"/>
    <lineage>
        <taxon>Eukaryota</taxon>
        <taxon>Fungi</taxon>
        <taxon>Fungi incertae sedis</taxon>
        <taxon>Zoopagomycota</taxon>
        <taxon>Kickxellomycotina</taxon>
        <taxon>Harpellomycetes</taxon>
        <taxon>Harpellales</taxon>
        <taxon>Legeriomycetaceae</taxon>
        <taxon>Smittium</taxon>
    </lineage>
</organism>
<keyword evidence="2" id="KW-0479">Metal-binding</keyword>
<proteinExistence type="inferred from homology"/>
<keyword evidence="9" id="KW-1185">Reference proteome</keyword>
<dbReference type="GO" id="GO:0046872">
    <property type="term" value="F:metal ion binding"/>
    <property type="evidence" value="ECO:0007669"/>
    <property type="project" value="UniProtKB-KW"/>
</dbReference>
<evidence type="ECO:0000313" key="8">
    <source>
        <dbReference type="EMBL" id="PVU93525.1"/>
    </source>
</evidence>
<evidence type="ECO:0000256" key="2">
    <source>
        <dbReference type="ARBA" id="ARBA00022723"/>
    </source>
</evidence>
<dbReference type="EMBL" id="MBFR01000126">
    <property type="protein sequence ID" value="PVU93525.1"/>
    <property type="molecule type" value="Genomic_DNA"/>
</dbReference>
<dbReference type="PROSITE" id="PS51793">
    <property type="entry name" value="MIS18"/>
    <property type="match status" value="1"/>
</dbReference>
<evidence type="ECO:0000256" key="5">
    <source>
        <dbReference type="ARBA" id="ARBA00023274"/>
    </source>
</evidence>
<gene>
    <name evidence="8" type="ORF">BB561_003223</name>
</gene>
<evidence type="ECO:0000313" key="9">
    <source>
        <dbReference type="Proteomes" id="UP000245383"/>
    </source>
</evidence>
<name>A0A2T9YME9_9FUNG</name>
<dbReference type="GO" id="GO:0006412">
    <property type="term" value="P:translation"/>
    <property type="evidence" value="ECO:0007669"/>
    <property type="project" value="InterPro"/>
</dbReference>
<evidence type="ECO:0000256" key="3">
    <source>
        <dbReference type="ARBA" id="ARBA00022833"/>
    </source>
</evidence>
<evidence type="ECO:0000259" key="7">
    <source>
        <dbReference type="PROSITE" id="PS51793"/>
    </source>
</evidence>
<dbReference type="Proteomes" id="UP000245383">
    <property type="component" value="Unassembled WGS sequence"/>
</dbReference>
<evidence type="ECO:0000256" key="4">
    <source>
        <dbReference type="ARBA" id="ARBA00022980"/>
    </source>
</evidence>
<keyword evidence="5" id="KW-0687">Ribonucleoprotein</keyword>
<keyword evidence="6" id="KW-0175">Coiled coil</keyword>
<dbReference type="PANTHER" id="PTHR12650:SF15">
    <property type="entry name" value="RIBOSOMAL PROTEIN S30, ISOFORM A"/>
    <property type="match status" value="1"/>
</dbReference>
<comment type="similarity">
    <text evidence="1">Belongs to the eukaryotic ribosomal protein eS30 family.</text>
</comment>
<evidence type="ECO:0000256" key="1">
    <source>
        <dbReference type="ARBA" id="ARBA00008450"/>
    </source>
</evidence>
<dbReference type="GO" id="GO:0003735">
    <property type="term" value="F:structural constituent of ribosome"/>
    <property type="evidence" value="ECO:0007669"/>
    <property type="project" value="InterPro"/>
</dbReference>
<protein>
    <recommendedName>
        <fullName evidence="7">Mis18 domain-containing protein</fullName>
    </recommendedName>
</protein>
<dbReference type="InterPro" id="IPR004910">
    <property type="entry name" value="Yippee/Mis18/Cereblon"/>
</dbReference>
<dbReference type="Pfam" id="PF03226">
    <property type="entry name" value="Yippee-Mis18"/>
    <property type="match status" value="1"/>
</dbReference>
<sequence>MEHTHSNLLRPVPTRAGIYSNSQKNTPIATKHNLISDNYLINRKLTDSGTVSTFTETTNNLEMAVFMCSNCKAILSDTFSYIGINKDMGILIVSDITEFVVTGTQTFIESDELFKGSVYVLLSCTDCNNDLGLKYLSTNTTLDSLRYTLGKHTRKIEQNIPSNDPTTKDLKEELTKTQENMVRLAERLLSLEQDFEKLEIKFEQVHGSLARAGKVRSQAPKVEKAEKPKKKTGRALKRIKYNRRFVTSAAFPGAKVRMNPAPVK</sequence>
<dbReference type="OrthoDB" id="199599at2759"/>
<keyword evidence="3" id="KW-0862">Zinc</keyword>
<evidence type="ECO:0000256" key="6">
    <source>
        <dbReference type="SAM" id="Coils"/>
    </source>
</evidence>
<dbReference type="STRING" id="133385.A0A2T9YME9"/>
<dbReference type="InterPro" id="IPR034752">
    <property type="entry name" value="Mis18"/>
</dbReference>
<reference evidence="8 9" key="1">
    <citation type="journal article" date="2018" name="MBio">
        <title>Comparative Genomics Reveals the Core Gene Toolbox for the Fungus-Insect Symbiosis.</title>
        <authorList>
            <person name="Wang Y."/>
            <person name="Stata M."/>
            <person name="Wang W."/>
            <person name="Stajich J.E."/>
            <person name="White M.M."/>
            <person name="Moncalvo J.M."/>
        </authorList>
    </citation>
    <scope>NUCLEOTIDE SEQUENCE [LARGE SCALE GENOMIC DNA]</scope>
    <source>
        <strain evidence="8 9">SWE-8-4</strain>
    </source>
</reference>
<accession>A0A2T9YME9</accession>
<dbReference type="Pfam" id="PF04758">
    <property type="entry name" value="Ribosomal_S30"/>
    <property type="match status" value="1"/>
</dbReference>